<dbReference type="SUPFAM" id="SSF49265">
    <property type="entry name" value="Fibronectin type III"/>
    <property type="match status" value="3"/>
</dbReference>
<dbReference type="Pfam" id="PF00041">
    <property type="entry name" value="fn3"/>
    <property type="match status" value="1"/>
</dbReference>
<dbReference type="SMART" id="SM00060">
    <property type="entry name" value="FN3"/>
    <property type="match status" value="6"/>
</dbReference>
<name>A0A644TLN1_9ZZZZ</name>
<proteinExistence type="predicted"/>
<feature type="domain" description="Fibronectin type-III" evidence="1">
    <location>
        <begin position="732"/>
        <end position="819"/>
    </location>
</feature>
<feature type="domain" description="Fibronectin type-III" evidence="1">
    <location>
        <begin position="508"/>
        <end position="597"/>
    </location>
</feature>
<organism evidence="2">
    <name type="scientific">bioreactor metagenome</name>
    <dbReference type="NCBI Taxonomy" id="1076179"/>
    <lineage>
        <taxon>unclassified sequences</taxon>
        <taxon>metagenomes</taxon>
        <taxon>ecological metagenomes</taxon>
    </lineage>
</organism>
<evidence type="ECO:0000313" key="2">
    <source>
        <dbReference type="EMBL" id="MPL66621.1"/>
    </source>
</evidence>
<comment type="caution">
    <text evidence="2">The sequence shown here is derived from an EMBL/GenBank/DDBJ whole genome shotgun (WGS) entry which is preliminary data.</text>
</comment>
<dbReference type="InterPro" id="IPR026444">
    <property type="entry name" value="Secre_tail"/>
</dbReference>
<dbReference type="PROSITE" id="PS50853">
    <property type="entry name" value="FN3"/>
    <property type="match status" value="4"/>
</dbReference>
<feature type="domain" description="Fibronectin type-III" evidence="1">
    <location>
        <begin position="55"/>
        <end position="142"/>
    </location>
</feature>
<dbReference type="EMBL" id="VSSQ01000033">
    <property type="protein sequence ID" value="MPL66621.1"/>
    <property type="molecule type" value="Genomic_DNA"/>
</dbReference>
<dbReference type="Gene3D" id="2.60.40.10">
    <property type="entry name" value="Immunoglobulins"/>
    <property type="match status" value="5"/>
</dbReference>
<feature type="domain" description="Fibronectin type-III" evidence="1">
    <location>
        <begin position="419"/>
        <end position="505"/>
    </location>
</feature>
<gene>
    <name evidence="2" type="ORF">SDC9_12308</name>
</gene>
<reference evidence="2" key="1">
    <citation type="submission" date="2019-08" db="EMBL/GenBank/DDBJ databases">
        <authorList>
            <person name="Kucharzyk K."/>
            <person name="Murdoch R.W."/>
            <person name="Higgins S."/>
            <person name="Loffler F."/>
        </authorList>
    </citation>
    <scope>NUCLEOTIDE SEQUENCE</scope>
</reference>
<dbReference type="InterPro" id="IPR036116">
    <property type="entry name" value="FN3_sf"/>
</dbReference>
<dbReference type="NCBIfam" id="TIGR04183">
    <property type="entry name" value="Por_Secre_tail"/>
    <property type="match status" value="1"/>
</dbReference>
<evidence type="ECO:0000259" key="1">
    <source>
        <dbReference type="PROSITE" id="PS50853"/>
    </source>
</evidence>
<dbReference type="InterPro" id="IPR013783">
    <property type="entry name" value="Ig-like_fold"/>
</dbReference>
<dbReference type="CDD" id="cd00063">
    <property type="entry name" value="FN3"/>
    <property type="match status" value="5"/>
</dbReference>
<dbReference type="AlphaFoldDB" id="A0A644TLN1"/>
<sequence>MQKYKKFLFVVYIFFTFAVCKEKQYIIMKKLSLFLCVLFISLSFSSFASISQFNPPTNLTASNIYFDNATLSWSSDTNAYLWILSYNISQSNTPIEQVLSTNSTQIFGLVSSITYNWKVRMIDINGDTTQWSEVATFQTPGEITGCDNISGLSIDAMGTNGITVQWQANTNQNQWEIVYGELGSNPDLDGTRAIVSNYFYVIPSSNLILNNWYQIAVRNKCLGANSGWSYINTRYISNQFYDLPVQQTFESDEQNAIFGFVNGSLNPWVLGNSYNTTLDGSNSIYISTTGGTNNNYYPLVSAISYAYIDVLIPDYASSFYLDFKWKCLGEASNDAMKVYLLNSNSALDIYQLPQDVNRIGQTAYNNQNSDWQNEHIEIPAAFIGQVRRLVFAWQNNSSIGGLGGAIVDDIYITGRYCATPTNPTHSYVSSNYANLSWNFAQGQEFFNIQYRKIGTTAWSQVDGVTSNHILDNLDDNSTYIYRVQADCGLEQSFFSVTDTFTTLIRCLAPEDVHAISYSTDSAILTWSDDPNVTQWILEYGVDNGENTNYTRKIVFSRQDTLRNLTPDTYYNVRVKAISLQNDTSIYSNTYRFHTLCPYITQYPSNELPNSITWTNPNGYSNTYSCWEVKGDTLLSPVYDFSQIGYPELSFKFQFLDSVASFTSTKLLVTNDGNIFYNLKTLYQSNTLANNTIELPQYVNEHFVRFAFVPSYYQVSVANIEIKDFNVVEKCKSPAEITILELNSNSVNIDWTAYSNTTSWDIIVTDTILNTSTNFSTTIHPYLITNLLPNRPYKIWIRSNCGNQMDNTWTKTVIHTLEDLSCPTPTNFYAYHITSTKADESVFCGWDALESTMWEFQYKQKYAVDWTSLILFTNPQYVLRNLDMETEYMFRVRAICSLADTSYWTNTVNVRISGLEDIIDYSKLVKIYPNPAKDILNIETETNDFSQTKLIDQNGRIVMTWGKLPNNINVYSLPVGNYYLQINTPQGKVTKKIIIAR</sequence>
<dbReference type="Pfam" id="PF18962">
    <property type="entry name" value="Por_Secre_tail"/>
    <property type="match status" value="1"/>
</dbReference>
<accession>A0A644TLN1</accession>
<protein>
    <recommendedName>
        <fullName evidence="1">Fibronectin type-III domain-containing protein</fullName>
    </recommendedName>
</protein>
<dbReference type="InterPro" id="IPR003961">
    <property type="entry name" value="FN3_dom"/>
</dbReference>